<dbReference type="EMBL" id="ML119895">
    <property type="protein sequence ID" value="RPA71857.1"/>
    <property type="molecule type" value="Genomic_DNA"/>
</dbReference>
<evidence type="ECO:0000313" key="1">
    <source>
        <dbReference type="EMBL" id="RPA71857.1"/>
    </source>
</evidence>
<name>A0A3N4HE15_ASCIM</name>
<dbReference type="Proteomes" id="UP000275078">
    <property type="component" value="Unassembled WGS sequence"/>
</dbReference>
<keyword evidence="2" id="KW-1185">Reference proteome</keyword>
<reference evidence="1 2" key="1">
    <citation type="journal article" date="2018" name="Nat. Ecol. Evol.">
        <title>Pezizomycetes genomes reveal the molecular basis of ectomycorrhizal truffle lifestyle.</title>
        <authorList>
            <person name="Murat C."/>
            <person name="Payen T."/>
            <person name="Noel B."/>
            <person name="Kuo A."/>
            <person name="Morin E."/>
            <person name="Chen J."/>
            <person name="Kohler A."/>
            <person name="Krizsan K."/>
            <person name="Balestrini R."/>
            <person name="Da Silva C."/>
            <person name="Montanini B."/>
            <person name="Hainaut M."/>
            <person name="Levati E."/>
            <person name="Barry K.W."/>
            <person name="Belfiori B."/>
            <person name="Cichocki N."/>
            <person name="Clum A."/>
            <person name="Dockter R.B."/>
            <person name="Fauchery L."/>
            <person name="Guy J."/>
            <person name="Iotti M."/>
            <person name="Le Tacon F."/>
            <person name="Lindquist E.A."/>
            <person name="Lipzen A."/>
            <person name="Malagnac F."/>
            <person name="Mello A."/>
            <person name="Molinier V."/>
            <person name="Miyauchi S."/>
            <person name="Poulain J."/>
            <person name="Riccioni C."/>
            <person name="Rubini A."/>
            <person name="Sitrit Y."/>
            <person name="Splivallo R."/>
            <person name="Traeger S."/>
            <person name="Wang M."/>
            <person name="Zifcakova L."/>
            <person name="Wipf D."/>
            <person name="Zambonelli A."/>
            <person name="Paolocci F."/>
            <person name="Nowrousian M."/>
            <person name="Ottonello S."/>
            <person name="Baldrian P."/>
            <person name="Spatafora J.W."/>
            <person name="Henrissat B."/>
            <person name="Nagy L.G."/>
            <person name="Aury J.M."/>
            <person name="Wincker P."/>
            <person name="Grigoriev I.V."/>
            <person name="Bonfante P."/>
            <person name="Martin F.M."/>
        </authorList>
    </citation>
    <scope>NUCLEOTIDE SEQUENCE [LARGE SCALE GENOMIC DNA]</scope>
    <source>
        <strain evidence="1 2">RN42</strain>
    </source>
</reference>
<proteinExistence type="predicted"/>
<protein>
    <submittedName>
        <fullName evidence="1">Uncharacterized protein</fullName>
    </submittedName>
</protein>
<accession>A0A3N4HE15</accession>
<gene>
    <name evidence="1" type="ORF">BJ508DRAFT_84926</name>
</gene>
<dbReference type="AlphaFoldDB" id="A0A3N4HE15"/>
<organism evidence="1 2">
    <name type="scientific">Ascobolus immersus RN42</name>
    <dbReference type="NCBI Taxonomy" id="1160509"/>
    <lineage>
        <taxon>Eukaryota</taxon>
        <taxon>Fungi</taxon>
        <taxon>Dikarya</taxon>
        <taxon>Ascomycota</taxon>
        <taxon>Pezizomycotina</taxon>
        <taxon>Pezizomycetes</taxon>
        <taxon>Pezizales</taxon>
        <taxon>Ascobolaceae</taxon>
        <taxon>Ascobolus</taxon>
    </lineage>
</organism>
<evidence type="ECO:0000313" key="2">
    <source>
        <dbReference type="Proteomes" id="UP000275078"/>
    </source>
</evidence>
<sequence length="322" mass="36710">MAAHDKRFKDSRARIKDQPLYASSPTAFFSPDFPLRIDIMTIPSSSSSNSAWETVTSFADVVKKGLKPSDLPKELKDRLAEQLPRAKKYDPSQHGPARTAHITDPPVSNFDMCLRLEKVWKECEDIIENKERKENQTLAFTVIRHIQDGLYLDFTDNCVISYLVNLQYYINLLVRLKDDTLEADERIQLPTLMCVAPERPPLDAYEALRVIEVFGSDKWATNIADIDILEVLKKDGRRVAKAKLYLRRAEEFAHFLKKQITWKKDGSRLHHESTGTGSGKKGAVELCDEIHSRLDCCLEALAQKIVAVKRSYPDVEFNSSKV</sequence>